<reference evidence="1" key="1">
    <citation type="submission" date="2021-04" db="EMBL/GenBank/DDBJ databases">
        <authorList>
            <person name="Tunstrom K."/>
        </authorList>
    </citation>
    <scope>NUCLEOTIDE SEQUENCE</scope>
</reference>
<evidence type="ECO:0000313" key="1">
    <source>
        <dbReference type="EMBL" id="CAG4938779.1"/>
    </source>
</evidence>
<accession>A0A8S3W3I1</accession>
<gene>
    <name evidence="1" type="ORF">PAPOLLO_LOCUS1694</name>
</gene>
<organism evidence="1 2">
    <name type="scientific">Parnassius apollo</name>
    <name type="common">Apollo butterfly</name>
    <name type="synonym">Papilio apollo</name>
    <dbReference type="NCBI Taxonomy" id="110799"/>
    <lineage>
        <taxon>Eukaryota</taxon>
        <taxon>Metazoa</taxon>
        <taxon>Ecdysozoa</taxon>
        <taxon>Arthropoda</taxon>
        <taxon>Hexapoda</taxon>
        <taxon>Insecta</taxon>
        <taxon>Pterygota</taxon>
        <taxon>Neoptera</taxon>
        <taxon>Endopterygota</taxon>
        <taxon>Lepidoptera</taxon>
        <taxon>Glossata</taxon>
        <taxon>Ditrysia</taxon>
        <taxon>Papilionoidea</taxon>
        <taxon>Papilionidae</taxon>
        <taxon>Parnassiinae</taxon>
        <taxon>Parnassini</taxon>
        <taxon>Parnassius</taxon>
        <taxon>Parnassius</taxon>
    </lineage>
</organism>
<protein>
    <submittedName>
        <fullName evidence="1">(apollo) hypothetical protein</fullName>
    </submittedName>
</protein>
<dbReference type="AlphaFoldDB" id="A0A8S3W3I1"/>
<evidence type="ECO:0000313" key="2">
    <source>
        <dbReference type="Proteomes" id="UP000691718"/>
    </source>
</evidence>
<sequence>MGEVVTKLNIASILKSVVEEIKPDNIISGFKASGLYPFNNNSINYTKCLATNNKGEKSKEENKMMSLKDFEGIIGEEIISKMKVLQSQGVNVNSPTFYKLCGTDVVIQQPPTASSKAVKLDVLAKFIGCYMVKKMRSK</sequence>
<proteinExistence type="predicted"/>
<dbReference type="OrthoDB" id="4327074at2759"/>
<comment type="caution">
    <text evidence="1">The sequence shown here is derived from an EMBL/GenBank/DDBJ whole genome shotgun (WGS) entry which is preliminary data.</text>
</comment>
<dbReference type="EMBL" id="CAJQZP010000103">
    <property type="protein sequence ID" value="CAG4938779.1"/>
    <property type="molecule type" value="Genomic_DNA"/>
</dbReference>
<name>A0A8S3W3I1_PARAO</name>
<keyword evidence="2" id="KW-1185">Reference proteome</keyword>
<dbReference type="Proteomes" id="UP000691718">
    <property type="component" value="Unassembled WGS sequence"/>
</dbReference>